<feature type="compositionally biased region" description="Basic and acidic residues" evidence="1">
    <location>
        <begin position="7"/>
        <end position="16"/>
    </location>
</feature>
<organism evidence="2 3">
    <name type="scientific">Reyranella aquatilis</name>
    <dbReference type="NCBI Taxonomy" id="2035356"/>
    <lineage>
        <taxon>Bacteria</taxon>
        <taxon>Pseudomonadati</taxon>
        <taxon>Pseudomonadota</taxon>
        <taxon>Alphaproteobacteria</taxon>
        <taxon>Hyphomicrobiales</taxon>
        <taxon>Reyranellaceae</taxon>
        <taxon>Reyranella</taxon>
    </lineage>
</organism>
<keyword evidence="3" id="KW-1185">Reference proteome</keyword>
<evidence type="ECO:0000256" key="1">
    <source>
        <dbReference type="SAM" id="MobiDB-lite"/>
    </source>
</evidence>
<gene>
    <name evidence="2" type="ORF">LJ725_01040</name>
</gene>
<dbReference type="Proteomes" id="UP001198862">
    <property type="component" value="Unassembled WGS sequence"/>
</dbReference>
<feature type="region of interest" description="Disordered" evidence="1">
    <location>
        <begin position="65"/>
        <end position="123"/>
    </location>
</feature>
<dbReference type="EMBL" id="JAJISD010000001">
    <property type="protein sequence ID" value="MCC8427533.1"/>
    <property type="molecule type" value="Genomic_DNA"/>
</dbReference>
<comment type="caution">
    <text evidence="2">The sequence shown here is derived from an EMBL/GenBank/DDBJ whole genome shotgun (WGS) entry which is preliminary data.</text>
</comment>
<feature type="compositionally biased region" description="Polar residues" evidence="1">
    <location>
        <begin position="65"/>
        <end position="79"/>
    </location>
</feature>
<protein>
    <submittedName>
        <fullName evidence="2">Uncharacterized protein</fullName>
    </submittedName>
</protein>
<evidence type="ECO:0000313" key="2">
    <source>
        <dbReference type="EMBL" id="MCC8427533.1"/>
    </source>
</evidence>
<feature type="compositionally biased region" description="Gly residues" evidence="1">
    <location>
        <begin position="110"/>
        <end position="123"/>
    </location>
</feature>
<evidence type="ECO:0000313" key="3">
    <source>
        <dbReference type="Proteomes" id="UP001198862"/>
    </source>
</evidence>
<sequence length="123" mass="11987">MSLPDPSPHRPPERGPSRMSRTVKLALMGAGAAAVLYSCASATGGVGALPFLWFLGNPFNRQQVTTTCPPGAPNCQQQATGSGSGSGGSGIRSGSSSTGTANTPAATGSQRGGFGSSGSTGSS</sequence>
<name>A0ABS8KPC5_9HYPH</name>
<reference evidence="2 3" key="1">
    <citation type="submission" date="2021-11" db="EMBL/GenBank/DDBJ databases">
        <authorList>
            <person name="Lee D.-H."/>
            <person name="Kim S.-B."/>
        </authorList>
    </citation>
    <scope>NUCLEOTIDE SEQUENCE [LARGE SCALE GENOMIC DNA]</scope>
    <source>
        <strain evidence="2 3">KCTC 52223</strain>
    </source>
</reference>
<proteinExistence type="predicted"/>
<accession>A0ABS8KPC5</accession>
<feature type="region of interest" description="Disordered" evidence="1">
    <location>
        <begin position="1"/>
        <end position="21"/>
    </location>
</feature>
<feature type="compositionally biased region" description="Gly residues" evidence="1">
    <location>
        <begin position="82"/>
        <end position="91"/>
    </location>
</feature>